<geneLocation type="plasmid" evidence="2 3">
    <name>pMESIL01</name>
</geneLocation>
<keyword evidence="3" id="KW-1185">Reference proteome</keyword>
<dbReference type="AlphaFoldDB" id="D7BJC6"/>
<proteinExistence type="predicted"/>
<evidence type="ECO:0000313" key="3">
    <source>
        <dbReference type="Proteomes" id="UP000001916"/>
    </source>
</evidence>
<accession>D7BJC6</accession>
<reference evidence="2 3" key="1">
    <citation type="journal article" date="2010" name="Stand. Genomic Sci.">
        <title>Complete genome sequence of Meiothermus silvanus type strain (VI-R2).</title>
        <authorList>
            <person name="Sikorski J."/>
            <person name="Tindall B.J."/>
            <person name="Lowry S."/>
            <person name="Lucas S."/>
            <person name="Nolan M."/>
            <person name="Copeland A."/>
            <person name="Glavina Del Rio T."/>
            <person name="Tice H."/>
            <person name="Cheng J.F."/>
            <person name="Han C."/>
            <person name="Pitluck S."/>
            <person name="Liolios K."/>
            <person name="Ivanova N."/>
            <person name="Mavromatis K."/>
            <person name="Mikhailova N."/>
            <person name="Pati A."/>
            <person name="Goodwin L."/>
            <person name="Chen A."/>
            <person name="Palaniappan K."/>
            <person name="Land M."/>
            <person name="Hauser L."/>
            <person name="Chang Y.J."/>
            <person name="Jeffries C.D."/>
            <person name="Rohde M."/>
            <person name="Goker M."/>
            <person name="Woyke T."/>
            <person name="Bristow J."/>
            <person name="Eisen J.A."/>
            <person name="Markowitz V."/>
            <person name="Hugenholtz P."/>
            <person name="Kyrpides N.C."/>
            <person name="Klenk H.P."/>
            <person name="Lapidus A."/>
        </authorList>
    </citation>
    <scope>NUCLEOTIDE SEQUENCE [LARGE SCALE GENOMIC DNA]</scope>
    <source>
        <strain evidence="3">ATCC 700542 / DSM 9946 / VI-R2</strain>
        <plasmid evidence="3">Plasmid pMESIL01</plasmid>
    </source>
</reference>
<dbReference type="InterPro" id="IPR003593">
    <property type="entry name" value="AAA+_ATPase"/>
</dbReference>
<organism evidence="2 3">
    <name type="scientific">Allomeiothermus silvanus (strain ATCC 700542 / DSM 9946 / NBRC 106475 / NCIMB 13440 / VI-R2)</name>
    <name type="common">Thermus silvanus</name>
    <dbReference type="NCBI Taxonomy" id="526227"/>
    <lineage>
        <taxon>Bacteria</taxon>
        <taxon>Thermotogati</taxon>
        <taxon>Deinococcota</taxon>
        <taxon>Deinococci</taxon>
        <taxon>Thermales</taxon>
        <taxon>Thermaceae</taxon>
        <taxon>Allomeiothermus</taxon>
    </lineage>
</organism>
<dbReference type="EMBL" id="CP002043">
    <property type="protein sequence ID" value="ADH65282.1"/>
    <property type="molecule type" value="Genomic_DNA"/>
</dbReference>
<dbReference type="OrthoDB" id="9808317at2"/>
<name>D7BJC6_ALLS1</name>
<sequence>MEQQAFAIAVAAQVPTHLIGMPGIGKTALVRSIARKLGWHLEVMIAANRDRTDFGGIPLVKDGRLELAHLPWVERLLAARQAILFIDEIGGTPLDVRPSLLKVIDERVVGDTPLPRETVVVAASNPGEWGEGDGAEVWSLAMKTRMVHIPISPPSAAHFTRALVQGWEDPLAGLELPTPQAVATHLPRAKALILMRQPQAVAPIPKPGDTVWGWPNPRTWESIAARGLAAWLAMGSPETMREALQIFLLGALGPYGLTFAAWLQEQEIPDPEALLADPEMALPLRQDQLYTLMYGVVAAVLSTLTHQRWEAGWQFLRRLTPDMAFLGVRELLTAYRERRLMEQGFSFPKWVREMMRVLEAVEKAR</sequence>
<evidence type="ECO:0000313" key="2">
    <source>
        <dbReference type="EMBL" id="ADH65282.1"/>
    </source>
</evidence>
<dbReference type="GO" id="GO:0005524">
    <property type="term" value="F:ATP binding"/>
    <property type="evidence" value="ECO:0007669"/>
    <property type="project" value="InterPro"/>
</dbReference>
<dbReference type="KEGG" id="msv:Mesil_3478"/>
<dbReference type="eggNOG" id="COG0714">
    <property type="taxonomic scope" value="Bacteria"/>
</dbReference>
<evidence type="ECO:0000259" key="1">
    <source>
        <dbReference type="SMART" id="SM00382"/>
    </source>
</evidence>
<feature type="domain" description="AAA+ ATPase" evidence="1">
    <location>
        <begin position="12"/>
        <end position="153"/>
    </location>
</feature>
<dbReference type="GO" id="GO:0016887">
    <property type="term" value="F:ATP hydrolysis activity"/>
    <property type="evidence" value="ECO:0007669"/>
    <property type="project" value="InterPro"/>
</dbReference>
<dbReference type="SMART" id="SM00382">
    <property type="entry name" value="AAA"/>
    <property type="match status" value="1"/>
</dbReference>
<dbReference type="Proteomes" id="UP000001916">
    <property type="component" value="Plasmid pMESIL01"/>
</dbReference>
<dbReference type="InterPro" id="IPR027417">
    <property type="entry name" value="P-loop_NTPase"/>
</dbReference>
<dbReference type="InterPro" id="IPR011704">
    <property type="entry name" value="ATPase_dyneun-rel_AAA"/>
</dbReference>
<dbReference type="SUPFAM" id="SSF52540">
    <property type="entry name" value="P-loop containing nucleoside triphosphate hydrolases"/>
    <property type="match status" value="1"/>
</dbReference>
<keyword evidence="2" id="KW-0614">Plasmid</keyword>
<dbReference type="HOGENOM" id="CLU_053995_2_0_0"/>
<dbReference type="Gene3D" id="3.40.50.300">
    <property type="entry name" value="P-loop containing nucleotide triphosphate hydrolases"/>
    <property type="match status" value="1"/>
</dbReference>
<gene>
    <name evidence="2" type="ORF">Mesil_3478</name>
</gene>
<dbReference type="CDD" id="cd00009">
    <property type="entry name" value="AAA"/>
    <property type="match status" value="1"/>
</dbReference>
<protein>
    <submittedName>
        <fullName evidence="2">Transcriptional regulator, SARP family</fullName>
    </submittedName>
</protein>
<dbReference type="Pfam" id="PF07728">
    <property type="entry name" value="AAA_5"/>
    <property type="match status" value="1"/>
</dbReference>
<dbReference type="RefSeq" id="WP_013159762.1">
    <property type="nucleotide sequence ID" value="NC_014213.1"/>
</dbReference>